<sequence>KKLGGSQTSADLLKTQMNLYKNQEPPFDDKFIASANTITNWWMSIEIKRHEDHIKNLALKIHSILPYNATFENAKSELNYIDLNLRQEDFLSIFNKISSSIEDGTDLFSEEDLFSIQEESTEEPIEDMEDLLEENLAKENSINLEIENLINLSFKLKLSESSSIIEEIIHRDKNFDVNELL</sequence>
<evidence type="ECO:0000313" key="2">
    <source>
        <dbReference type="Proteomes" id="UP000789860"/>
    </source>
</evidence>
<organism evidence="1 2">
    <name type="scientific">Scutellospora calospora</name>
    <dbReference type="NCBI Taxonomy" id="85575"/>
    <lineage>
        <taxon>Eukaryota</taxon>
        <taxon>Fungi</taxon>
        <taxon>Fungi incertae sedis</taxon>
        <taxon>Mucoromycota</taxon>
        <taxon>Glomeromycotina</taxon>
        <taxon>Glomeromycetes</taxon>
        <taxon>Diversisporales</taxon>
        <taxon>Gigasporaceae</taxon>
        <taxon>Scutellospora</taxon>
    </lineage>
</organism>
<evidence type="ECO:0000313" key="1">
    <source>
        <dbReference type="EMBL" id="CAG8499351.1"/>
    </source>
</evidence>
<accession>A0ACA9KZQ3</accession>
<dbReference type="Proteomes" id="UP000789860">
    <property type="component" value="Unassembled WGS sequence"/>
</dbReference>
<gene>
    <name evidence="1" type="ORF">SCALOS_LOCUS3171</name>
</gene>
<proteinExistence type="predicted"/>
<feature type="non-terminal residue" evidence="1">
    <location>
        <position position="1"/>
    </location>
</feature>
<comment type="caution">
    <text evidence="1">The sequence shown here is derived from an EMBL/GenBank/DDBJ whole genome shotgun (WGS) entry which is preliminary data.</text>
</comment>
<reference evidence="1" key="1">
    <citation type="submission" date="2021-06" db="EMBL/GenBank/DDBJ databases">
        <authorList>
            <person name="Kallberg Y."/>
            <person name="Tangrot J."/>
            <person name="Rosling A."/>
        </authorList>
    </citation>
    <scope>NUCLEOTIDE SEQUENCE</scope>
    <source>
        <strain evidence="1">AU212A</strain>
    </source>
</reference>
<protein>
    <submittedName>
        <fullName evidence="1">1584_t:CDS:1</fullName>
    </submittedName>
</protein>
<keyword evidence="2" id="KW-1185">Reference proteome</keyword>
<name>A0ACA9KZQ3_9GLOM</name>
<dbReference type="EMBL" id="CAJVPM010003298">
    <property type="protein sequence ID" value="CAG8499351.1"/>
    <property type="molecule type" value="Genomic_DNA"/>
</dbReference>